<organism evidence="18 19">
    <name type="scientific">Mycobacterium angelicum</name>
    <dbReference type="NCBI Taxonomy" id="470074"/>
    <lineage>
        <taxon>Bacteria</taxon>
        <taxon>Bacillati</taxon>
        <taxon>Actinomycetota</taxon>
        <taxon>Actinomycetes</taxon>
        <taxon>Mycobacteriales</taxon>
        <taxon>Mycobacteriaceae</taxon>
        <taxon>Mycobacterium</taxon>
    </lineage>
</organism>
<dbReference type="InterPro" id="IPR005478">
    <property type="entry name" value="Transketolase_bac-like"/>
</dbReference>
<evidence type="ECO:0000256" key="9">
    <source>
        <dbReference type="ARBA" id="ARBA00049473"/>
    </source>
</evidence>
<feature type="site" description="Important for catalytic activity" evidence="15">
    <location>
        <position position="283"/>
    </location>
</feature>
<keyword evidence="8 13" id="KW-0786">Thiamine pyrophosphate</keyword>
<evidence type="ECO:0000256" key="2">
    <source>
        <dbReference type="ARBA" id="ARBA00011738"/>
    </source>
</evidence>
<dbReference type="Gene3D" id="3.40.50.970">
    <property type="match status" value="2"/>
</dbReference>
<dbReference type="PROSITE" id="PS00801">
    <property type="entry name" value="TRANSKETOLASE_1"/>
    <property type="match status" value="1"/>
</dbReference>
<feature type="binding site" evidence="12">
    <location>
        <position position="503"/>
    </location>
    <ligand>
        <name>substrate</name>
    </ligand>
</feature>
<evidence type="ECO:0000313" key="19">
    <source>
        <dbReference type="Proteomes" id="UP000192284"/>
    </source>
</evidence>
<dbReference type="EC" id="2.2.1.1" evidence="3 10"/>
<evidence type="ECO:0000256" key="1">
    <source>
        <dbReference type="ARBA" id="ARBA00007131"/>
    </source>
</evidence>
<dbReference type="InterPro" id="IPR049557">
    <property type="entry name" value="Transketolase_CS"/>
</dbReference>
<comment type="similarity">
    <text evidence="1 16">Belongs to the transketolase family.</text>
</comment>
<evidence type="ECO:0000256" key="6">
    <source>
        <dbReference type="ARBA" id="ARBA00022723"/>
    </source>
</evidence>
<dbReference type="FunFam" id="3.40.50.970:FF:000004">
    <property type="entry name" value="Transketolase"/>
    <property type="match status" value="1"/>
</dbReference>
<dbReference type="CDD" id="cd02012">
    <property type="entry name" value="TPP_TK"/>
    <property type="match status" value="1"/>
</dbReference>
<feature type="binding site" evidence="14">
    <location>
        <position position="209"/>
    </location>
    <ligand>
        <name>Mg(2+)</name>
        <dbReference type="ChEBI" id="CHEBI:18420"/>
    </ligand>
</feature>
<evidence type="ECO:0000256" key="11">
    <source>
        <dbReference type="PIRSR" id="PIRSR605478-1"/>
    </source>
</evidence>
<dbReference type="InterPro" id="IPR005475">
    <property type="entry name" value="Transketolase-like_Pyr-bd"/>
</dbReference>
<dbReference type="Proteomes" id="UP000192284">
    <property type="component" value="Unassembled WGS sequence"/>
</dbReference>
<dbReference type="InterPro" id="IPR055152">
    <property type="entry name" value="Transketolase-like_C_2"/>
</dbReference>
<feature type="binding site" evidence="14">
    <location>
        <position position="177"/>
    </location>
    <ligand>
        <name>Mg(2+)</name>
        <dbReference type="ChEBI" id="CHEBI:18420"/>
    </ligand>
</feature>
<dbReference type="Pfam" id="PF22613">
    <property type="entry name" value="Transketolase_C_1"/>
    <property type="match status" value="1"/>
</dbReference>
<dbReference type="InterPro" id="IPR020826">
    <property type="entry name" value="Transketolase_BS"/>
</dbReference>
<feature type="binding site" evidence="12">
    <location>
        <position position="283"/>
    </location>
    <ligand>
        <name>substrate</name>
    </ligand>
</feature>
<evidence type="ECO:0000259" key="17">
    <source>
        <dbReference type="SMART" id="SM00861"/>
    </source>
</evidence>
<dbReference type="FunFam" id="3.40.50.970:FF:000003">
    <property type="entry name" value="Transketolase"/>
    <property type="match status" value="1"/>
</dbReference>
<evidence type="ECO:0000256" key="10">
    <source>
        <dbReference type="NCBIfam" id="TIGR00232"/>
    </source>
</evidence>
<evidence type="ECO:0000313" key="18">
    <source>
        <dbReference type="EMBL" id="ORA20014.1"/>
    </source>
</evidence>
<evidence type="ECO:0000256" key="12">
    <source>
        <dbReference type="PIRSR" id="PIRSR605478-2"/>
    </source>
</evidence>
<feature type="binding site" evidence="13">
    <location>
        <position position="283"/>
    </location>
    <ligand>
        <name>thiamine diphosphate</name>
        <dbReference type="ChEBI" id="CHEBI:58937"/>
    </ligand>
</feature>
<dbReference type="OrthoDB" id="8732661at2"/>
<comment type="cofactor">
    <cofactor evidence="14">
        <name>Mg(2+)</name>
        <dbReference type="ChEBI" id="CHEBI:18420"/>
    </cofactor>
    <text evidence="14">Binds 1 Mg(2+) ion per subunit. Can also utilize other divalent metal cations, such as Ca(2+), Mn(2+) and Co(2+).</text>
</comment>
<evidence type="ECO:0000256" key="15">
    <source>
        <dbReference type="PIRSR" id="PIRSR605478-5"/>
    </source>
</evidence>
<feature type="site" description="Important for catalytic activity" evidence="15">
    <location>
        <position position="45"/>
    </location>
</feature>
<dbReference type="InterPro" id="IPR009014">
    <property type="entry name" value="Transketo_C/PFOR_II"/>
</dbReference>
<feature type="active site" description="Proton donor" evidence="11">
    <location>
        <position position="441"/>
    </location>
</feature>
<sequence length="697" mass="75106">MTTLEEISALTHPRHPDDWTEIDSAAVDTIRVLAADAVQKVGNGHPGTAMSLAPLAYTLFQRAMRHDPSDPHWLGRDRFVLSCGHSSLTLYLQLYLGGFGLELSDIEALRTWGSKTPGHPEFRHTKGVEITTGPLGQGLASAVGMAMAARYERGLFDPDAEPGTSPFDHHIYVIASDGDIEEGVTSEASSLAAVQQLGNLIVFYDHNQISIEDDTDIALCEDTAARYRAYGWHVQEVEGGENVVGIEEAIANALAETGRPSFISLRTIIGFPAPNLMNTGKAHGAALGDEEVAEVKKILGFDPAKNFEVRDEVIAHTRKLVDRGSEAHEKWQSEFDAWAQREPERKALLDRLTAEELPDGWDADLPSWEPGSKALATRAASGEVLSAVGPKLPELWGGSADLAGSNNTTMKGVDSFGPPSISTKDYNASWYGRTLHFGVREHAMGAILSGIVLHGPTRAYGGTFLQFSDYMRPAVRLASLMDIDTIYVWTHDSVGLGEDGPTHQPIEHLAALRAIPNLSVVRPADANETAYAWRTILARGNGSGPVGLILTRQGVPVLEGTNADGVARGGYVLGGGNPSDDADVIIIATGSEVQLAVEARKLLADKDIIAYVVSMPCLEWFESQPQDYRDSVLPPDVSARVAVEAGVAQSWHKLVGDTGKIVSIEHYGESADYKTLFREYGFTAEAVADAAEEALDN</sequence>
<dbReference type="PANTHER" id="PTHR43522">
    <property type="entry name" value="TRANSKETOLASE"/>
    <property type="match status" value="1"/>
</dbReference>
<dbReference type="CDD" id="cd07033">
    <property type="entry name" value="TPP_PYR_DXS_TK_like"/>
    <property type="match status" value="1"/>
</dbReference>
<feature type="binding site" evidence="12">
    <location>
        <position position="552"/>
    </location>
    <ligand>
        <name>substrate</name>
    </ligand>
</feature>
<feature type="binding site" evidence="12">
    <location>
        <position position="405"/>
    </location>
    <ligand>
        <name>substrate</name>
    </ligand>
</feature>
<evidence type="ECO:0000256" key="14">
    <source>
        <dbReference type="PIRSR" id="PIRSR605478-4"/>
    </source>
</evidence>
<accession>A0A1W9ZQC3</accession>
<dbReference type="InterPro" id="IPR029061">
    <property type="entry name" value="THDP-binding"/>
</dbReference>
<dbReference type="Gene3D" id="3.40.50.920">
    <property type="match status" value="1"/>
</dbReference>
<dbReference type="InterPro" id="IPR033247">
    <property type="entry name" value="Transketolase_fam"/>
</dbReference>
<dbReference type="PANTHER" id="PTHR43522:SF2">
    <property type="entry name" value="TRANSKETOLASE 1-RELATED"/>
    <property type="match status" value="1"/>
</dbReference>
<evidence type="ECO:0000256" key="8">
    <source>
        <dbReference type="ARBA" id="ARBA00023052"/>
    </source>
</evidence>
<feature type="binding site" evidence="13">
    <location>
        <begin position="133"/>
        <end position="135"/>
    </location>
    <ligand>
        <name>thiamine diphosphate</name>
        <dbReference type="ChEBI" id="CHEBI:58937"/>
    </ligand>
</feature>
<comment type="function">
    <text evidence="16">Catalyzes the transfer of a two-carbon ketol group from a ketose donor to an aldose acceptor, via a covalent intermediate with the cofactor thiamine pyrophosphate.</text>
</comment>
<dbReference type="GO" id="GO:0000287">
    <property type="term" value="F:magnesium ion binding"/>
    <property type="evidence" value="ECO:0007669"/>
    <property type="project" value="UniProtKB-ARBA"/>
</dbReference>
<protein>
    <recommendedName>
        <fullName evidence="4 10">Transketolase</fullName>
        <ecNumber evidence="3 10">2.2.1.1</ecNumber>
    </recommendedName>
</protein>
<dbReference type="InterPro" id="IPR005474">
    <property type="entry name" value="Transketolase_N"/>
</dbReference>
<feature type="binding site" evidence="13">
    <location>
        <position position="207"/>
    </location>
    <ligand>
        <name>thiamine diphosphate</name>
        <dbReference type="ChEBI" id="CHEBI:58937"/>
    </ligand>
</feature>
<dbReference type="GO" id="GO:0004802">
    <property type="term" value="F:transketolase activity"/>
    <property type="evidence" value="ECO:0007669"/>
    <property type="project" value="UniProtKB-UniRule"/>
</dbReference>
<comment type="catalytic activity">
    <reaction evidence="9 16">
        <text>D-sedoheptulose 7-phosphate + D-glyceraldehyde 3-phosphate = aldehydo-D-ribose 5-phosphate + D-xylulose 5-phosphate</text>
        <dbReference type="Rhea" id="RHEA:10508"/>
        <dbReference type="ChEBI" id="CHEBI:57483"/>
        <dbReference type="ChEBI" id="CHEBI:57737"/>
        <dbReference type="ChEBI" id="CHEBI:58273"/>
        <dbReference type="ChEBI" id="CHEBI:59776"/>
        <dbReference type="EC" id="2.2.1.1"/>
    </reaction>
</comment>
<dbReference type="GO" id="GO:0006098">
    <property type="term" value="P:pentose-phosphate shunt"/>
    <property type="evidence" value="ECO:0007669"/>
    <property type="project" value="TreeGrafter"/>
</dbReference>
<feature type="binding site" evidence="14">
    <location>
        <position position="207"/>
    </location>
    <ligand>
        <name>Mg(2+)</name>
        <dbReference type="ChEBI" id="CHEBI:18420"/>
    </ligand>
</feature>
<evidence type="ECO:0000256" key="7">
    <source>
        <dbReference type="ARBA" id="ARBA00022842"/>
    </source>
</evidence>
<comment type="cofactor">
    <cofactor evidence="16">
        <name>Mg(2+)</name>
        <dbReference type="ChEBI" id="CHEBI:18420"/>
    </cofactor>
    <cofactor evidence="16">
        <name>Ca(2+)</name>
        <dbReference type="ChEBI" id="CHEBI:29108"/>
    </cofactor>
    <cofactor evidence="16">
        <name>Mn(2+)</name>
        <dbReference type="ChEBI" id="CHEBI:29035"/>
    </cofactor>
    <cofactor evidence="16">
        <name>Co(2+)</name>
        <dbReference type="ChEBI" id="CHEBI:48828"/>
    </cofactor>
    <text evidence="16">Binds 1 Mg(2+) ion per subunit. Can also utilize other divalent metal cations, such as Ca(2+), Mn(2+) and Co(2+).</text>
</comment>
<dbReference type="Pfam" id="PF00456">
    <property type="entry name" value="Transketolase_N"/>
    <property type="match status" value="1"/>
</dbReference>
<evidence type="ECO:0000256" key="4">
    <source>
        <dbReference type="ARBA" id="ARBA00016662"/>
    </source>
</evidence>
<keyword evidence="19" id="KW-1185">Reference proteome</keyword>
<evidence type="ECO:0000256" key="5">
    <source>
        <dbReference type="ARBA" id="ARBA00022679"/>
    </source>
</evidence>
<proteinExistence type="inferred from homology"/>
<keyword evidence="6 14" id="KW-0479">Metal-binding</keyword>
<dbReference type="SUPFAM" id="SSF52518">
    <property type="entry name" value="Thiamin diphosphate-binding fold (THDP-binding)"/>
    <property type="match status" value="2"/>
</dbReference>
<gene>
    <name evidence="18" type="ORF">BST12_16185</name>
</gene>
<name>A0A1W9ZQC3_MYCAN</name>
<feature type="binding site" evidence="13">
    <location>
        <position position="467"/>
    </location>
    <ligand>
        <name>thiamine diphosphate</name>
        <dbReference type="ChEBI" id="CHEBI:58937"/>
    </ligand>
</feature>
<comment type="subunit">
    <text evidence="2 16">Homodimer.</text>
</comment>
<feature type="binding site" evidence="12">
    <location>
        <position position="499"/>
    </location>
    <ligand>
        <name>substrate</name>
    </ligand>
</feature>
<keyword evidence="16" id="KW-0106">Calcium</keyword>
<feature type="binding site" evidence="12">
    <location>
        <position position="378"/>
    </location>
    <ligand>
        <name>substrate</name>
    </ligand>
</feature>
<dbReference type="RefSeq" id="WP_083114124.1">
    <property type="nucleotide sequence ID" value="NZ_JACKTS010000031.1"/>
</dbReference>
<dbReference type="Pfam" id="PF02779">
    <property type="entry name" value="Transket_pyr"/>
    <property type="match status" value="1"/>
</dbReference>
<feature type="binding site" evidence="13">
    <location>
        <position position="178"/>
    </location>
    <ligand>
        <name>thiamine diphosphate</name>
        <dbReference type="ChEBI" id="CHEBI:58937"/>
    </ligand>
</feature>
<dbReference type="SMART" id="SM00861">
    <property type="entry name" value="Transket_pyr"/>
    <property type="match status" value="1"/>
</dbReference>
<evidence type="ECO:0000256" key="16">
    <source>
        <dbReference type="RuleBase" id="RU004996"/>
    </source>
</evidence>
<reference evidence="18 19" key="1">
    <citation type="submission" date="2017-02" db="EMBL/GenBank/DDBJ databases">
        <title>The new phylogeny of genus Mycobacterium.</title>
        <authorList>
            <person name="Tortoli E."/>
            <person name="Trovato A."/>
            <person name="Cirillo D.M."/>
        </authorList>
    </citation>
    <scope>NUCLEOTIDE SEQUENCE [LARGE SCALE GENOMIC DNA]</scope>
    <source>
        <strain evidence="18 19">DSM 45057</strain>
    </source>
</reference>
<feature type="domain" description="Transketolase-like pyrimidine-binding" evidence="17">
    <location>
        <begin position="375"/>
        <end position="557"/>
    </location>
</feature>
<comment type="cofactor">
    <cofactor evidence="13">
        <name>thiamine diphosphate</name>
        <dbReference type="ChEBI" id="CHEBI:58937"/>
    </cofactor>
    <text evidence="13">Binds 1 thiamine pyrophosphate per subunit. During the reaction, the substrate forms a covalent intermediate with the cofactor.</text>
</comment>
<comment type="caution">
    <text evidence="18">The sequence shown here is derived from an EMBL/GenBank/DDBJ whole genome shotgun (WGS) entry which is preliminary data.</text>
</comment>
<feature type="binding site" evidence="13">
    <location>
        <position position="85"/>
    </location>
    <ligand>
        <name>thiamine diphosphate</name>
        <dbReference type="ChEBI" id="CHEBI:58937"/>
    </ligand>
</feature>
<dbReference type="FunFam" id="3.40.50.920:FF:000003">
    <property type="entry name" value="Transketolase"/>
    <property type="match status" value="1"/>
</dbReference>
<feature type="binding site" evidence="12">
    <location>
        <position position="45"/>
    </location>
    <ligand>
        <name>substrate</name>
    </ligand>
</feature>
<dbReference type="AlphaFoldDB" id="A0A1W9ZQC3"/>
<keyword evidence="7 14" id="KW-0460">Magnesium</keyword>
<dbReference type="PROSITE" id="PS00802">
    <property type="entry name" value="TRANSKETOLASE_2"/>
    <property type="match status" value="1"/>
</dbReference>
<dbReference type="SUPFAM" id="SSF52922">
    <property type="entry name" value="TK C-terminal domain-like"/>
    <property type="match status" value="1"/>
</dbReference>
<dbReference type="GO" id="GO:0005829">
    <property type="term" value="C:cytosol"/>
    <property type="evidence" value="ECO:0007669"/>
    <property type="project" value="TreeGrafter"/>
</dbReference>
<evidence type="ECO:0000256" key="3">
    <source>
        <dbReference type="ARBA" id="ARBA00013152"/>
    </source>
</evidence>
<feature type="binding site" evidence="12">
    <location>
        <position position="491"/>
    </location>
    <ligand>
        <name>substrate</name>
    </ligand>
</feature>
<dbReference type="EMBL" id="MVHE01000025">
    <property type="protein sequence ID" value="ORA20014.1"/>
    <property type="molecule type" value="Genomic_DNA"/>
</dbReference>
<dbReference type="NCBIfam" id="TIGR00232">
    <property type="entry name" value="tktlase_bact"/>
    <property type="match status" value="1"/>
</dbReference>
<evidence type="ECO:0000256" key="13">
    <source>
        <dbReference type="PIRSR" id="PIRSR605478-3"/>
    </source>
</evidence>
<keyword evidence="5 16" id="KW-0808">Transferase</keyword>